<gene>
    <name evidence="2" type="ORF">N7494_005899</name>
</gene>
<dbReference type="Proteomes" id="UP001220324">
    <property type="component" value="Unassembled WGS sequence"/>
</dbReference>
<sequence length="295" mass="32431">PVCVNQSTCLGKSPSFFDLRFHLCNFNPCISFDLTRVAAKMHFTSFVALLPALALAQEQVPLADRVQGWFNKAKAMVPTAVPAEPIVKMAEKVSEKAVTPLTLDNWESILTPGPQAEDWFIFATGGNKTCFGRCEHATKAFQESTLLFAADPTSPNLGLLDCEENRILCSIWSAGAPAVYYFQVPEAQAEGRAPTPMYIVNMNHTTVTPEELYKIHSEKNFEKVEAYEGAMHPTDSWLAQNKINIPIGYALYAIGVVPSWMFMIGISMFSRTFMNRRMPGAPGNRAANAPAGSAN</sequence>
<keyword evidence="1" id="KW-0472">Membrane</keyword>
<name>A0AAD6CXM0_9EURO</name>
<keyword evidence="3" id="KW-1185">Reference proteome</keyword>
<feature type="non-terminal residue" evidence="2">
    <location>
        <position position="1"/>
    </location>
</feature>
<feature type="transmembrane region" description="Helical" evidence="1">
    <location>
        <begin position="249"/>
        <end position="269"/>
    </location>
</feature>
<dbReference type="EMBL" id="JAQIZZ010000005">
    <property type="protein sequence ID" value="KAJ5540823.1"/>
    <property type="molecule type" value="Genomic_DNA"/>
</dbReference>
<reference evidence="2 3" key="1">
    <citation type="journal article" date="2023" name="IMA Fungus">
        <title>Comparative genomic study of the Penicillium genus elucidates a diverse pangenome and 15 lateral gene transfer events.</title>
        <authorList>
            <person name="Petersen C."/>
            <person name="Sorensen T."/>
            <person name="Nielsen M.R."/>
            <person name="Sondergaard T.E."/>
            <person name="Sorensen J.L."/>
            <person name="Fitzpatrick D.A."/>
            <person name="Frisvad J.C."/>
            <person name="Nielsen K.L."/>
        </authorList>
    </citation>
    <scope>NUCLEOTIDE SEQUENCE [LARGE SCALE GENOMIC DNA]</scope>
    <source>
        <strain evidence="2 3">IBT 35679</strain>
    </source>
</reference>
<protein>
    <recommendedName>
        <fullName evidence="4">Peptidyl-tRNA hydrolase</fullName>
    </recommendedName>
</protein>
<dbReference type="AlphaFoldDB" id="A0AAD6CXM0"/>
<proteinExistence type="predicted"/>
<accession>A0AAD6CXM0</accession>
<evidence type="ECO:0000313" key="3">
    <source>
        <dbReference type="Proteomes" id="UP001220324"/>
    </source>
</evidence>
<organism evidence="2 3">
    <name type="scientific">Penicillium frequentans</name>
    <dbReference type="NCBI Taxonomy" id="3151616"/>
    <lineage>
        <taxon>Eukaryota</taxon>
        <taxon>Fungi</taxon>
        <taxon>Dikarya</taxon>
        <taxon>Ascomycota</taxon>
        <taxon>Pezizomycotina</taxon>
        <taxon>Eurotiomycetes</taxon>
        <taxon>Eurotiomycetidae</taxon>
        <taxon>Eurotiales</taxon>
        <taxon>Aspergillaceae</taxon>
        <taxon>Penicillium</taxon>
    </lineage>
</organism>
<evidence type="ECO:0000313" key="2">
    <source>
        <dbReference type="EMBL" id="KAJ5540823.1"/>
    </source>
</evidence>
<evidence type="ECO:0000256" key="1">
    <source>
        <dbReference type="SAM" id="Phobius"/>
    </source>
</evidence>
<keyword evidence="1" id="KW-1133">Transmembrane helix</keyword>
<evidence type="ECO:0008006" key="4">
    <source>
        <dbReference type="Google" id="ProtNLM"/>
    </source>
</evidence>
<keyword evidence="1" id="KW-0812">Transmembrane</keyword>
<comment type="caution">
    <text evidence="2">The sequence shown here is derived from an EMBL/GenBank/DDBJ whole genome shotgun (WGS) entry which is preliminary data.</text>
</comment>